<evidence type="ECO:0000313" key="10">
    <source>
        <dbReference type="EMBL" id="KHN80507.1"/>
    </source>
</evidence>
<reference evidence="10 11" key="1">
    <citation type="submission" date="2014-11" db="EMBL/GenBank/DDBJ databases">
        <title>Genetic blueprint of the zoonotic pathogen Toxocara canis.</title>
        <authorList>
            <person name="Zhu X.-Q."/>
            <person name="Korhonen P.K."/>
            <person name="Cai H."/>
            <person name="Young N.D."/>
            <person name="Nejsum P."/>
            <person name="von Samson-Himmelstjerna G."/>
            <person name="Boag P.R."/>
            <person name="Tan P."/>
            <person name="Li Q."/>
            <person name="Min J."/>
            <person name="Yang Y."/>
            <person name="Wang X."/>
            <person name="Fang X."/>
            <person name="Hall R.S."/>
            <person name="Hofmann A."/>
            <person name="Sternberg P.W."/>
            <person name="Jex A.R."/>
            <person name="Gasser R.B."/>
        </authorList>
    </citation>
    <scope>NUCLEOTIDE SEQUENCE [LARGE SCALE GENOMIC DNA]</scope>
    <source>
        <strain evidence="10">PN_DK_2014</strain>
    </source>
</reference>
<evidence type="ECO:0000256" key="3">
    <source>
        <dbReference type="ARBA" id="ARBA00022692"/>
    </source>
</evidence>
<keyword evidence="11" id="KW-1185">Reference proteome</keyword>
<comment type="subcellular location">
    <subcellularLocation>
        <location evidence="1">Membrane</location>
    </subcellularLocation>
</comment>
<keyword evidence="6 9" id="KW-0472">Membrane</keyword>
<evidence type="ECO:0000256" key="2">
    <source>
        <dbReference type="ARBA" id="ARBA00008108"/>
    </source>
</evidence>
<feature type="transmembrane region" description="Helical" evidence="9">
    <location>
        <begin position="414"/>
        <end position="438"/>
    </location>
</feature>
<evidence type="ECO:0000256" key="1">
    <source>
        <dbReference type="ARBA" id="ARBA00004370"/>
    </source>
</evidence>
<name>A0A0B2VGE2_TOXCA</name>
<protein>
    <submittedName>
        <fullName evidence="10">Transmembrane and coiled-coil domains protein 1</fullName>
    </submittedName>
</protein>
<feature type="coiled-coil region" evidence="7">
    <location>
        <begin position="94"/>
        <end position="121"/>
    </location>
</feature>
<dbReference type="PANTHER" id="PTHR17613">
    <property type="entry name" value="CEREBRAL PROTEIN-11-RELATED"/>
    <property type="match status" value="1"/>
</dbReference>
<dbReference type="GO" id="GO:0016020">
    <property type="term" value="C:membrane"/>
    <property type="evidence" value="ECO:0007669"/>
    <property type="project" value="UniProtKB-SubCell"/>
</dbReference>
<evidence type="ECO:0000256" key="6">
    <source>
        <dbReference type="ARBA" id="ARBA00023136"/>
    </source>
</evidence>
<dbReference type="STRING" id="6265.A0A0B2VGE2"/>
<evidence type="ECO:0000313" key="11">
    <source>
        <dbReference type="Proteomes" id="UP000031036"/>
    </source>
</evidence>
<proteinExistence type="inferred from homology"/>
<evidence type="ECO:0000256" key="8">
    <source>
        <dbReference type="SAM" id="MobiDB-lite"/>
    </source>
</evidence>
<gene>
    <name evidence="10" type="primary">Tmcc1</name>
    <name evidence="10" type="ORF">Tcan_15340</name>
</gene>
<evidence type="ECO:0000256" key="4">
    <source>
        <dbReference type="ARBA" id="ARBA00022989"/>
    </source>
</evidence>
<feature type="coiled-coil region" evidence="7">
    <location>
        <begin position="343"/>
        <end position="370"/>
    </location>
</feature>
<keyword evidence="3 9" id="KW-0812">Transmembrane</keyword>
<dbReference type="PANTHER" id="PTHR17613:SF14">
    <property type="entry name" value="DEMENTIN, ISOFORM H"/>
    <property type="match status" value="1"/>
</dbReference>
<dbReference type="AlphaFoldDB" id="A0A0B2VGE2"/>
<dbReference type="InterPro" id="IPR019394">
    <property type="entry name" value="TEX28/TMCC"/>
</dbReference>
<evidence type="ECO:0000256" key="5">
    <source>
        <dbReference type="ARBA" id="ARBA00023054"/>
    </source>
</evidence>
<dbReference type="Proteomes" id="UP000031036">
    <property type="component" value="Unassembled WGS sequence"/>
</dbReference>
<keyword evidence="5 7" id="KW-0175">Coiled coil</keyword>
<dbReference type="GO" id="GO:0012505">
    <property type="term" value="C:endomembrane system"/>
    <property type="evidence" value="ECO:0007669"/>
    <property type="project" value="TreeGrafter"/>
</dbReference>
<keyword evidence="4 9" id="KW-1133">Transmembrane helix</keyword>
<dbReference type="OMA" id="MKSRYHM"/>
<accession>A0A0B2VGE2</accession>
<dbReference type="EMBL" id="JPKZ01001737">
    <property type="protein sequence ID" value="KHN80507.1"/>
    <property type="molecule type" value="Genomic_DNA"/>
</dbReference>
<organism evidence="10 11">
    <name type="scientific">Toxocara canis</name>
    <name type="common">Canine roundworm</name>
    <dbReference type="NCBI Taxonomy" id="6265"/>
    <lineage>
        <taxon>Eukaryota</taxon>
        <taxon>Metazoa</taxon>
        <taxon>Ecdysozoa</taxon>
        <taxon>Nematoda</taxon>
        <taxon>Chromadorea</taxon>
        <taxon>Rhabditida</taxon>
        <taxon>Spirurina</taxon>
        <taxon>Ascaridomorpha</taxon>
        <taxon>Ascaridoidea</taxon>
        <taxon>Toxocaridae</taxon>
        <taxon>Toxocara</taxon>
    </lineage>
</organism>
<feature type="region of interest" description="Disordered" evidence="8">
    <location>
        <begin position="1"/>
        <end position="43"/>
    </location>
</feature>
<dbReference type="Pfam" id="PF10267">
    <property type="entry name" value="Tmemb_cc2"/>
    <property type="match status" value="1"/>
</dbReference>
<feature type="coiled-coil region" evidence="7">
    <location>
        <begin position="257"/>
        <end position="316"/>
    </location>
</feature>
<feature type="transmembrane region" description="Helical" evidence="9">
    <location>
        <begin position="381"/>
        <end position="402"/>
    </location>
</feature>
<dbReference type="OrthoDB" id="10072335at2759"/>
<evidence type="ECO:0000256" key="9">
    <source>
        <dbReference type="SAM" id="Phobius"/>
    </source>
</evidence>
<sequence length="472" mass="53065">MSKHPLQQLHEPHLNESESSAEHRGSVRSSDGGGSFSGCEDFGDERGRIERKMEQIKERLTRISLAREADVDDFLSVTSNMGGGQENPQIARVRQHFEKKNKKHTQETEHLQKKLEQLQAKLCELDMGVIAEPSPRSAVLSNIRKTGPILREVTGSVISAPRGIAHMIKNTFGSADNIPDNLHGDGSNVGHSTFYSDAVANDDRLRSFPSNQCEQKADGGNPWHRIETLPAIPIDFTIHSASSDVPSTGPSPRLEGLSELRDEIRELKQQNQVLVDQIGKIQTYLQTEFNFYNSALHEERIKAQKLEEVLNETIELHQAEMIALRSDLNTIGTRMDYQYCDRFRSIEENIESTENRMVRMEANVREWFETRPRSVLSSMMLMGANILVELLKLVLFVVSFALDFVKPFTGTRTRAGFLILFLLVVAILAQSVDFAKLLRLLFSIFHSRSSEVPSLTTSRDNVPVTTLSGAHT</sequence>
<comment type="caution">
    <text evidence="10">The sequence shown here is derived from an EMBL/GenBank/DDBJ whole genome shotgun (WGS) entry which is preliminary data.</text>
</comment>
<evidence type="ECO:0000256" key="7">
    <source>
        <dbReference type="SAM" id="Coils"/>
    </source>
</evidence>
<comment type="similarity">
    <text evidence="2">Belongs to the TEX28 family.</text>
</comment>
<feature type="compositionally biased region" description="Basic and acidic residues" evidence="8">
    <location>
        <begin position="10"/>
        <end position="25"/>
    </location>
</feature>